<reference evidence="5 6" key="1">
    <citation type="submission" date="2014-08" db="EMBL/GenBank/DDBJ databases">
        <title>Genome sequences of NCPPB Pectobacterium isolates.</title>
        <authorList>
            <person name="Glover R.H."/>
            <person name="Sapp M."/>
            <person name="Elphinstone J."/>
        </authorList>
    </citation>
    <scope>NUCLEOTIDE SEQUENCE [LARGE SCALE GENOMIC DNA]</scope>
    <source>
        <strain evidence="3 5">NCPPB 3701</strain>
        <strain evidence="4 6">NCPPB3702</strain>
    </source>
</reference>
<accession>A0AAW3EAS4</accession>
<keyword evidence="6" id="KW-1185">Reference proteome</keyword>
<dbReference type="Gene3D" id="3.30.420.610">
    <property type="entry name" value="LOTUS domain-like"/>
    <property type="match status" value="1"/>
</dbReference>
<dbReference type="GO" id="GO:0004540">
    <property type="term" value="F:RNA nuclease activity"/>
    <property type="evidence" value="ECO:0007669"/>
    <property type="project" value="InterPro"/>
</dbReference>
<dbReference type="Proteomes" id="UP000029257">
    <property type="component" value="Unassembled WGS sequence"/>
</dbReference>
<dbReference type="Pfam" id="PF12872">
    <property type="entry name" value="OST-HTH"/>
    <property type="match status" value="1"/>
</dbReference>
<comment type="caution">
    <text evidence="3">The sequence shown here is derived from an EMBL/GenBank/DDBJ whole genome shotgun (WGS) entry which is preliminary data.</text>
</comment>
<evidence type="ECO:0000259" key="2">
    <source>
        <dbReference type="PROSITE" id="PS51644"/>
    </source>
</evidence>
<protein>
    <recommendedName>
        <fullName evidence="2">HTH OST-type domain-containing protein</fullName>
    </recommendedName>
</protein>
<evidence type="ECO:0000256" key="1">
    <source>
        <dbReference type="SAM" id="MobiDB-lite"/>
    </source>
</evidence>
<dbReference type="AlphaFoldDB" id="A0AAW3EAS4"/>
<dbReference type="EMBL" id="JQOH01000029">
    <property type="protein sequence ID" value="KGA26069.1"/>
    <property type="molecule type" value="Genomic_DNA"/>
</dbReference>
<proteinExistence type="predicted"/>
<gene>
    <name evidence="3" type="ORF">JV38_23310</name>
    <name evidence="4" type="ORF">KU73_23305</name>
</gene>
<dbReference type="CDD" id="cd10146">
    <property type="entry name" value="LabA_like_C"/>
    <property type="match status" value="1"/>
</dbReference>
<feature type="compositionally biased region" description="Basic and acidic residues" evidence="1">
    <location>
        <begin position="158"/>
        <end position="174"/>
    </location>
</feature>
<feature type="domain" description="HTH OST-type" evidence="2">
    <location>
        <begin position="177"/>
        <end position="258"/>
    </location>
</feature>
<dbReference type="RefSeq" id="WP_005968300.1">
    <property type="nucleotide sequence ID" value="NZ_JQHP01000028.1"/>
</dbReference>
<evidence type="ECO:0000313" key="6">
    <source>
        <dbReference type="Proteomes" id="UP000029436"/>
    </source>
</evidence>
<dbReference type="PANTHER" id="PTHR35811">
    <property type="entry name" value="SLR1870 PROTEIN"/>
    <property type="match status" value="1"/>
</dbReference>
<dbReference type="InterPro" id="IPR041966">
    <property type="entry name" value="LOTUS-like"/>
</dbReference>
<name>A0AAW3EAS4_9GAMM</name>
<organism evidence="3 5">
    <name type="scientific">Pectobacterium wasabiae</name>
    <dbReference type="NCBI Taxonomy" id="55208"/>
    <lineage>
        <taxon>Bacteria</taxon>
        <taxon>Pseudomonadati</taxon>
        <taxon>Pseudomonadota</taxon>
        <taxon>Gammaproteobacteria</taxon>
        <taxon>Enterobacterales</taxon>
        <taxon>Pectobacteriaceae</taxon>
        <taxon>Pectobacterium</taxon>
    </lineage>
</organism>
<evidence type="ECO:0000313" key="3">
    <source>
        <dbReference type="EMBL" id="KFW99056.1"/>
    </source>
</evidence>
<dbReference type="Pfam" id="PF01936">
    <property type="entry name" value="NYN"/>
    <property type="match status" value="1"/>
</dbReference>
<dbReference type="InterPro" id="IPR021139">
    <property type="entry name" value="NYN"/>
</dbReference>
<evidence type="ECO:0000313" key="4">
    <source>
        <dbReference type="EMBL" id="KGA26069.1"/>
    </source>
</evidence>
<feature type="region of interest" description="Disordered" evidence="1">
    <location>
        <begin position="154"/>
        <end position="174"/>
    </location>
</feature>
<dbReference type="PANTHER" id="PTHR35811:SF1">
    <property type="entry name" value="HTH OST-TYPE DOMAIN-CONTAINING PROTEIN"/>
    <property type="match status" value="1"/>
</dbReference>
<dbReference type="Gene3D" id="3.40.50.1010">
    <property type="entry name" value="5'-nuclease"/>
    <property type="match status" value="1"/>
</dbReference>
<dbReference type="CDD" id="cd11297">
    <property type="entry name" value="PIN_LabA-like_N_1"/>
    <property type="match status" value="1"/>
</dbReference>
<dbReference type="InterPro" id="IPR025605">
    <property type="entry name" value="OST-HTH/LOTUS_dom"/>
</dbReference>
<dbReference type="Proteomes" id="UP000029436">
    <property type="component" value="Unassembled WGS sequence"/>
</dbReference>
<sequence length="259" mass="29366">MKDLESAKKIAVLIDAENAQSSVMGAVLAELTKHGHIIVKRAYGDWSSSHLKNWKQPLNELAITPFQQFSYTQGKNSSDAAMIIDAMDLLYSNKFDAFALISSDSDFTKLASRLKESQIYVFGVGEKKTPVAFRNACDDFIFIEVLKNLSIDPDDNKDEGKSEHTDPIKKSKKELRSDTHLMRTLKNAINEYTEEDGWAPLASCGSLIKRQYPDFDARNYGYSSLTKLIETIELFDIVRRKSNKELISHDVVYIKNKRV</sequence>
<dbReference type="EMBL" id="JQHP01000028">
    <property type="protein sequence ID" value="KFW99056.1"/>
    <property type="molecule type" value="Genomic_DNA"/>
</dbReference>
<evidence type="ECO:0000313" key="5">
    <source>
        <dbReference type="Proteomes" id="UP000029257"/>
    </source>
</evidence>
<dbReference type="PROSITE" id="PS51644">
    <property type="entry name" value="HTH_OST"/>
    <property type="match status" value="1"/>
</dbReference>